<sequence>MPERQHDAKIANEMADRLQRSADVPHWNESERQTIEEWVEDHEMTFAQAIRRLVELGLSSAKRSK</sequence>
<dbReference type="RefSeq" id="WP_057852342.1">
    <property type="nucleotide sequence ID" value="NZ_LLXX01000128.1"/>
</dbReference>
<dbReference type="EMBL" id="LLXX01000128">
    <property type="protein sequence ID" value="KRR04258.1"/>
    <property type="molecule type" value="Genomic_DNA"/>
</dbReference>
<reference evidence="1 2" key="1">
    <citation type="submission" date="2014-03" db="EMBL/GenBank/DDBJ databases">
        <title>Bradyrhizobium valentinum sp. nov., isolated from effective nodules of Lupinus mariae-josephae, a lupine endemic of basic-lime soils in Eastern Spain.</title>
        <authorList>
            <person name="Duran D."/>
            <person name="Rey L."/>
            <person name="Navarro A."/>
            <person name="Busquets A."/>
            <person name="Imperial J."/>
            <person name="Ruiz-Argueso T."/>
        </authorList>
    </citation>
    <scope>NUCLEOTIDE SEQUENCE [LARGE SCALE GENOMIC DNA]</scope>
    <source>
        <strain evidence="1 2">LmjM3</strain>
    </source>
</reference>
<dbReference type="Proteomes" id="UP000051913">
    <property type="component" value="Unassembled WGS sequence"/>
</dbReference>
<organism evidence="1 2">
    <name type="scientific">Bradyrhizobium valentinum</name>
    <dbReference type="NCBI Taxonomy" id="1518501"/>
    <lineage>
        <taxon>Bacteria</taxon>
        <taxon>Pseudomonadati</taxon>
        <taxon>Pseudomonadota</taxon>
        <taxon>Alphaproteobacteria</taxon>
        <taxon>Hyphomicrobiales</taxon>
        <taxon>Nitrobacteraceae</taxon>
        <taxon>Bradyrhizobium</taxon>
    </lineage>
</organism>
<keyword evidence="2" id="KW-1185">Reference proteome</keyword>
<evidence type="ECO:0000313" key="2">
    <source>
        <dbReference type="Proteomes" id="UP000051913"/>
    </source>
</evidence>
<protein>
    <submittedName>
        <fullName evidence="1">Uncharacterized protein</fullName>
    </submittedName>
</protein>
<gene>
    <name evidence="1" type="ORF">CP49_23855</name>
</gene>
<evidence type="ECO:0000313" key="1">
    <source>
        <dbReference type="EMBL" id="KRR04258.1"/>
    </source>
</evidence>
<comment type="caution">
    <text evidence="1">The sequence shown here is derived from an EMBL/GenBank/DDBJ whole genome shotgun (WGS) entry which is preliminary data.</text>
</comment>
<name>A0A0R3L8M4_9BRAD</name>
<proteinExistence type="predicted"/>
<dbReference type="AlphaFoldDB" id="A0A0R3L8M4"/>
<accession>A0A0R3L8M4</accession>